<sequence>MSEQWAAPPGNGSTVMPIGDAWDVVEVPAATAEWACQLRHVEAPAIVDPRNDRAWWLIPRGSADPASWLWQRLQPAVVVRDTGSLIVPHAGRTEGLRWARPRYWSGVYLAQPQHLAAVLNVLRNATDLCRASVPPFHARGGTDAGPG</sequence>
<accession>A0A401VUS7</accession>
<gene>
    <name evidence="1" type="ORF">GKJPGBOP_00469</name>
</gene>
<dbReference type="AlphaFoldDB" id="A0A401VUS7"/>
<dbReference type="EMBL" id="BHZD01000001">
    <property type="protein sequence ID" value="GCD40816.1"/>
    <property type="molecule type" value="Genomic_DNA"/>
</dbReference>
<keyword evidence="2" id="KW-1185">Reference proteome</keyword>
<reference evidence="1 2" key="1">
    <citation type="submission" date="2018-11" db="EMBL/GenBank/DDBJ databases">
        <title>Whole genome sequence of Streptomyces paromomycinus NBRC 15454(T).</title>
        <authorList>
            <person name="Komaki H."/>
            <person name="Tamura T."/>
        </authorList>
    </citation>
    <scope>NUCLEOTIDE SEQUENCE [LARGE SCALE GENOMIC DNA]</scope>
    <source>
        <strain evidence="1 2">NBRC 15454</strain>
    </source>
</reference>
<dbReference type="Proteomes" id="UP000286746">
    <property type="component" value="Unassembled WGS sequence"/>
</dbReference>
<name>A0A401VUS7_STREY</name>
<protein>
    <submittedName>
        <fullName evidence="1">Uncharacterized protein</fullName>
    </submittedName>
</protein>
<evidence type="ECO:0000313" key="1">
    <source>
        <dbReference type="EMBL" id="GCD40816.1"/>
    </source>
</evidence>
<proteinExistence type="predicted"/>
<evidence type="ECO:0000313" key="2">
    <source>
        <dbReference type="Proteomes" id="UP000286746"/>
    </source>
</evidence>
<dbReference type="RefSeq" id="WP_125051349.1">
    <property type="nucleotide sequence ID" value="NZ_BHZD01000001.1"/>
</dbReference>
<comment type="caution">
    <text evidence="1">The sequence shown here is derived from an EMBL/GenBank/DDBJ whole genome shotgun (WGS) entry which is preliminary data.</text>
</comment>
<organism evidence="1 2">
    <name type="scientific">Streptomyces paromomycinus</name>
    <name type="common">Streptomyces rimosus subsp. paromomycinus</name>
    <dbReference type="NCBI Taxonomy" id="92743"/>
    <lineage>
        <taxon>Bacteria</taxon>
        <taxon>Bacillati</taxon>
        <taxon>Actinomycetota</taxon>
        <taxon>Actinomycetes</taxon>
        <taxon>Kitasatosporales</taxon>
        <taxon>Streptomycetaceae</taxon>
        <taxon>Streptomyces</taxon>
    </lineage>
</organism>